<dbReference type="SUPFAM" id="SSF51905">
    <property type="entry name" value="FAD/NAD(P)-binding domain"/>
    <property type="match status" value="1"/>
</dbReference>
<dbReference type="PANTHER" id="PTHR43563">
    <property type="entry name" value="AMINE OXIDASE"/>
    <property type="match status" value="1"/>
</dbReference>
<evidence type="ECO:0000256" key="1">
    <source>
        <dbReference type="ARBA" id="ARBA00005995"/>
    </source>
</evidence>
<comment type="caution">
    <text evidence="3">The sequence shown here is derived from an EMBL/GenBank/DDBJ whole genome shotgun (WGS) entry which is preliminary data.</text>
</comment>
<dbReference type="Gene3D" id="3.50.50.60">
    <property type="entry name" value="FAD/NAD(P)-binding domain"/>
    <property type="match status" value="2"/>
</dbReference>
<dbReference type="EMBL" id="SRKZ01000003">
    <property type="protein sequence ID" value="TGD80729.1"/>
    <property type="molecule type" value="Genomic_DNA"/>
</dbReference>
<evidence type="ECO:0000313" key="4">
    <source>
        <dbReference type="Proteomes" id="UP000298284"/>
    </source>
</evidence>
<protein>
    <submittedName>
        <fullName evidence="3">FAD-binding protein</fullName>
    </submittedName>
</protein>
<dbReference type="GO" id="GO:0016491">
    <property type="term" value="F:oxidoreductase activity"/>
    <property type="evidence" value="ECO:0007669"/>
    <property type="project" value="InterPro"/>
</dbReference>
<gene>
    <name evidence="3" type="ORF">EU557_13020</name>
</gene>
<dbReference type="AlphaFoldDB" id="A0A4Z0MMS4"/>
<dbReference type="OrthoDB" id="56323at2"/>
<reference evidence="3 4" key="1">
    <citation type="submission" date="2019-04" db="EMBL/GenBank/DDBJ databases">
        <authorList>
            <person name="Feng G."/>
            <person name="Zhang J."/>
            <person name="Zhu H."/>
        </authorList>
    </citation>
    <scope>NUCLEOTIDE SEQUENCE [LARGE SCALE GENOMIC DNA]</scope>
    <source>
        <strain evidence="3 4">JCM 19491</strain>
    </source>
</reference>
<proteinExistence type="inferred from homology"/>
<name>A0A4Z0MMS4_9BACT</name>
<organism evidence="3 4">
    <name type="scientific">Hymenobacter wooponensis</name>
    <dbReference type="NCBI Taxonomy" id="1525360"/>
    <lineage>
        <taxon>Bacteria</taxon>
        <taxon>Pseudomonadati</taxon>
        <taxon>Bacteroidota</taxon>
        <taxon>Cytophagia</taxon>
        <taxon>Cytophagales</taxon>
        <taxon>Hymenobacteraceae</taxon>
        <taxon>Hymenobacter</taxon>
    </lineage>
</organism>
<dbReference type="InterPro" id="IPR036188">
    <property type="entry name" value="FAD/NAD-bd_sf"/>
</dbReference>
<sequence>MNPVIIIGAGLAGLTAAQALHAAGRAVLVLEARSRVGGRTLAVPAVPGSPEEEWLDIGATWGWAHHPYLMQLLAQLQLPPFAQYSTGAMAYETPDQIHQLAYPATGAPYLRLPGGAAALCTKLARQMPETSLQLNTCVTALRQLPNDGGVEVVAELNGHEHRTVGAAVILALPPRLVAQHIHFAPALPQAVQQTLSAVPTWMSHAMKSMVVYPEPFWRAQGSSGFAISQVGPLGEIHDASPAAGQVGALFGFFTTGHPMRSASAAERQAAVLIQLTRLFGPSASKPLAYHELDWTREPFTSISGDEQPPSQVPLQGPELLQQAYWNGRLHWAGAETSVSEWGRLDGAVESGWRAARQVLTATSAG</sequence>
<dbReference type="Pfam" id="PF13450">
    <property type="entry name" value="NAD_binding_8"/>
    <property type="match status" value="1"/>
</dbReference>
<feature type="domain" description="Amine oxidase" evidence="2">
    <location>
        <begin position="94"/>
        <end position="359"/>
    </location>
</feature>
<dbReference type="SUPFAM" id="SSF54373">
    <property type="entry name" value="FAD-linked reductases, C-terminal domain"/>
    <property type="match status" value="1"/>
</dbReference>
<evidence type="ECO:0000313" key="3">
    <source>
        <dbReference type="EMBL" id="TGD80729.1"/>
    </source>
</evidence>
<dbReference type="PANTHER" id="PTHR43563:SF1">
    <property type="entry name" value="AMINE OXIDASE [FLAVIN-CONTAINING] B"/>
    <property type="match status" value="1"/>
</dbReference>
<dbReference type="Pfam" id="PF01593">
    <property type="entry name" value="Amino_oxidase"/>
    <property type="match status" value="1"/>
</dbReference>
<comment type="similarity">
    <text evidence="1">Belongs to the flavin monoamine oxidase family.</text>
</comment>
<dbReference type="InterPro" id="IPR050703">
    <property type="entry name" value="Flavin_MAO"/>
</dbReference>
<keyword evidence="4" id="KW-1185">Reference proteome</keyword>
<dbReference type="InterPro" id="IPR002937">
    <property type="entry name" value="Amino_oxidase"/>
</dbReference>
<dbReference type="Proteomes" id="UP000298284">
    <property type="component" value="Unassembled WGS sequence"/>
</dbReference>
<accession>A0A4Z0MMS4</accession>
<dbReference type="RefSeq" id="WP_135530872.1">
    <property type="nucleotide sequence ID" value="NZ_SRKZ01000003.1"/>
</dbReference>
<evidence type="ECO:0000259" key="2">
    <source>
        <dbReference type="Pfam" id="PF01593"/>
    </source>
</evidence>